<dbReference type="CDD" id="cd02947">
    <property type="entry name" value="TRX_family"/>
    <property type="match status" value="1"/>
</dbReference>
<dbReference type="Gene3D" id="3.40.30.10">
    <property type="entry name" value="Glutaredoxin"/>
    <property type="match status" value="1"/>
</dbReference>
<feature type="domain" description="Thioredoxin" evidence="1">
    <location>
        <begin position="1"/>
        <end position="111"/>
    </location>
</feature>
<sequence>MSTFVEEIAATDYDRKVLGAETPVVLDFFSTECPPCEALAPKYEAVAEQFAGKVRFLKIFRQGNRELATRLGVSGSPTLLFFRGGREVAQRMSGEDIKRSALKATVESLLA</sequence>
<organism evidence="2 3">
    <name type="scientific">Anaeromyxobacter oryzae</name>
    <dbReference type="NCBI Taxonomy" id="2918170"/>
    <lineage>
        <taxon>Bacteria</taxon>
        <taxon>Pseudomonadati</taxon>
        <taxon>Myxococcota</taxon>
        <taxon>Myxococcia</taxon>
        <taxon>Myxococcales</taxon>
        <taxon>Cystobacterineae</taxon>
        <taxon>Anaeromyxobacteraceae</taxon>
        <taxon>Anaeromyxobacter</taxon>
    </lineage>
</organism>
<dbReference type="RefSeq" id="WP_248359718.1">
    <property type="nucleotide sequence ID" value="NZ_AP025591.1"/>
</dbReference>
<accession>A0ABM7WS31</accession>
<dbReference type="PANTHER" id="PTHR45663:SF11">
    <property type="entry name" value="GEO12009P1"/>
    <property type="match status" value="1"/>
</dbReference>
<dbReference type="PANTHER" id="PTHR45663">
    <property type="entry name" value="GEO12009P1"/>
    <property type="match status" value="1"/>
</dbReference>
<dbReference type="Proteomes" id="UP001162891">
    <property type="component" value="Chromosome"/>
</dbReference>
<name>A0ABM7WS31_9BACT</name>
<dbReference type="Pfam" id="PF00085">
    <property type="entry name" value="Thioredoxin"/>
    <property type="match status" value="1"/>
</dbReference>
<proteinExistence type="predicted"/>
<reference evidence="3" key="1">
    <citation type="journal article" date="2022" name="Int. J. Syst. Evol. Microbiol.">
        <title>Anaeromyxobacter oryzae sp. nov., Anaeromyxobacter diazotrophicus sp. nov. and Anaeromyxobacter paludicola sp. nov., isolated from paddy soils.</title>
        <authorList>
            <person name="Itoh H."/>
            <person name="Xu Z."/>
            <person name="Mise K."/>
            <person name="Masuda Y."/>
            <person name="Ushijima N."/>
            <person name="Hayakawa C."/>
            <person name="Shiratori Y."/>
            <person name="Senoo K."/>
        </authorList>
    </citation>
    <scope>NUCLEOTIDE SEQUENCE [LARGE SCALE GENOMIC DNA]</scope>
    <source>
        <strain evidence="3">Red232</strain>
    </source>
</reference>
<dbReference type="InterPro" id="IPR013766">
    <property type="entry name" value="Thioredoxin_domain"/>
</dbReference>
<evidence type="ECO:0000313" key="3">
    <source>
        <dbReference type="Proteomes" id="UP001162891"/>
    </source>
</evidence>
<dbReference type="SUPFAM" id="SSF52833">
    <property type="entry name" value="Thioredoxin-like"/>
    <property type="match status" value="1"/>
</dbReference>
<protein>
    <submittedName>
        <fullName evidence="2">Thioredoxin</fullName>
    </submittedName>
</protein>
<dbReference type="InterPro" id="IPR036249">
    <property type="entry name" value="Thioredoxin-like_sf"/>
</dbReference>
<gene>
    <name evidence="2" type="primary">trxA</name>
    <name evidence="2" type="ORF">AMOR_12440</name>
</gene>
<evidence type="ECO:0000313" key="2">
    <source>
        <dbReference type="EMBL" id="BDG02248.1"/>
    </source>
</evidence>
<dbReference type="EMBL" id="AP025591">
    <property type="protein sequence ID" value="BDG02248.1"/>
    <property type="molecule type" value="Genomic_DNA"/>
</dbReference>
<evidence type="ECO:0000259" key="1">
    <source>
        <dbReference type="PROSITE" id="PS51352"/>
    </source>
</evidence>
<keyword evidence="3" id="KW-1185">Reference proteome</keyword>
<dbReference type="PROSITE" id="PS51352">
    <property type="entry name" value="THIOREDOXIN_2"/>
    <property type="match status" value="1"/>
</dbReference>